<dbReference type="SUPFAM" id="SSF52540">
    <property type="entry name" value="P-loop containing nucleoside triphosphate hydrolases"/>
    <property type="match status" value="2"/>
</dbReference>
<dbReference type="NCBIfam" id="NF008453">
    <property type="entry name" value="PRK11308.1"/>
    <property type="match status" value="2"/>
</dbReference>
<dbReference type="GO" id="GO:0005524">
    <property type="term" value="F:ATP binding"/>
    <property type="evidence" value="ECO:0007669"/>
    <property type="project" value="UniProtKB-KW"/>
</dbReference>
<gene>
    <name evidence="8" type="ORF">AWB80_07345</name>
</gene>
<evidence type="ECO:0000256" key="1">
    <source>
        <dbReference type="ARBA" id="ARBA00005417"/>
    </source>
</evidence>
<evidence type="ECO:0000313" key="9">
    <source>
        <dbReference type="Proteomes" id="UP000054911"/>
    </source>
</evidence>
<accession>A0A158DUE6</accession>
<dbReference type="SMART" id="SM00382">
    <property type="entry name" value="AAA"/>
    <property type="match status" value="2"/>
</dbReference>
<evidence type="ECO:0000313" key="8">
    <source>
        <dbReference type="EMBL" id="SAK97337.1"/>
    </source>
</evidence>
<comment type="caution">
    <text evidence="8">The sequence shown here is derived from an EMBL/GenBank/DDBJ whole genome shotgun (WGS) entry which is preliminary data.</text>
</comment>
<evidence type="ECO:0000259" key="7">
    <source>
        <dbReference type="PROSITE" id="PS50893"/>
    </source>
</evidence>
<evidence type="ECO:0000256" key="4">
    <source>
        <dbReference type="ARBA" id="ARBA00022519"/>
    </source>
</evidence>
<keyword evidence="5" id="KW-0547">Nucleotide-binding</keyword>
<dbReference type="GO" id="GO:0016887">
    <property type="term" value="F:ATP hydrolysis activity"/>
    <property type="evidence" value="ECO:0007669"/>
    <property type="project" value="InterPro"/>
</dbReference>
<organism evidence="8 9">
    <name type="scientific">Caballeronia pedi</name>
    <dbReference type="NCBI Taxonomy" id="1777141"/>
    <lineage>
        <taxon>Bacteria</taxon>
        <taxon>Pseudomonadati</taxon>
        <taxon>Pseudomonadota</taxon>
        <taxon>Betaproteobacteria</taxon>
        <taxon>Burkholderiales</taxon>
        <taxon>Burkholderiaceae</taxon>
        <taxon>Caballeronia</taxon>
    </lineage>
</organism>
<keyword evidence="4" id="KW-0997">Cell inner membrane</keyword>
<dbReference type="Pfam" id="PF00005">
    <property type="entry name" value="ABC_tran"/>
    <property type="match status" value="2"/>
</dbReference>
<evidence type="ECO:0000256" key="2">
    <source>
        <dbReference type="ARBA" id="ARBA00022448"/>
    </source>
</evidence>
<keyword evidence="4" id="KW-0472">Membrane</keyword>
<dbReference type="PROSITE" id="PS50893">
    <property type="entry name" value="ABC_TRANSPORTER_2"/>
    <property type="match status" value="2"/>
</dbReference>
<dbReference type="InterPro" id="IPR027417">
    <property type="entry name" value="P-loop_NTPase"/>
</dbReference>
<name>A0A158DUE6_9BURK</name>
<dbReference type="InterPro" id="IPR003593">
    <property type="entry name" value="AAA+_ATPase"/>
</dbReference>
<dbReference type="PANTHER" id="PTHR43776:SF7">
    <property type="entry name" value="D,D-DIPEPTIDE TRANSPORT ATP-BINDING PROTEIN DDPF-RELATED"/>
    <property type="match status" value="1"/>
</dbReference>
<dbReference type="Gene3D" id="3.40.50.300">
    <property type="entry name" value="P-loop containing nucleotide triphosphate hydrolases"/>
    <property type="match status" value="2"/>
</dbReference>
<dbReference type="InterPro" id="IPR017871">
    <property type="entry name" value="ABC_transporter-like_CS"/>
</dbReference>
<feature type="domain" description="ABC transporter" evidence="7">
    <location>
        <begin position="275"/>
        <end position="522"/>
    </location>
</feature>
<keyword evidence="9" id="KW-1185">Reference proteome</keyword>
<keyword evidence="3" id="KW-1003">Cell membrane</keyword>
<dbReference type="InterPro" id="IPR050319">
    <property type="entry name" value="ABC_transp_ATP-bind"/>
</dbReference>
<dbReference type="FunFam" id="3.40.50.300:FF:000016">
    <property type="entry name" value="Oligopeptide ABC transporter ATP-binding component"/>
    <property type="match status" value="1"/>
</dbReference>
<keyword evidence="2" id="KW-0813">Transport</keyword>
<dbReference type="InterPro" id="IPR013563">
    <property type="entry name" value="Oligopep_ABC_C"/>
</dbReference>
<dbReference type="OrthoDB" id="9802772at2"/>
<protein>
    <submittedName>
        <fullName evidence="8">Oligopeptide/dipeptide ABC transporter ATPase</fullName>
    </submittedName>
</protein>
<dbReference type="GO" id="GO:0015833">
    <property type="term" value="P:peptide transport"/>
    <property type="evidence" value="ECO:0007669"/>
    <property type="project" value="InterPro"/>
</dbReference>
<dbReference type="InterPro" id="IPR003439">
    <property type="entry name" value="ABC_transporter-like_ATP-bd"/>
</dbReference>
<sequence length="548" mass="58753">MLKIDNLSIALPAGADRPLAVNNVSFELAPGRTLCLVGESGSGKSVTGCAIAGLLPKFLRQSIKGSIRLGEIELTSLNERQWMTVRGREVGMIFQEPMTALNPIMPVGRQISEVFNAHGIVLSRAEMRDKVHGLLERVGIREPRRIADSYSFRISGGQRQRVMIAMAVALKPRLLIADEPTTALDVTTQAQVLELISDLQSETGMAVLFVTHDFGIVADIATDVAVMQHGNLIEIGTSGQVFEHPAQPYTRKLLAAVPRLGACRPCAAQRAVPLIEIAGLCKRYAVADGLLKRRQLVALNEVSFSVCKGEVVSLVGESGSGKSTIARCLTKLTPVNCGTIKLDGVDLFSLKGAALKHARRRIQIVFQDPYGSLDPRQKAIEAVAAGPIAHGTPRKRALEEAAELLSLVGLSPNVVERYPHEFSGGQRQRIGIARALAVKPDLLIADEAVSALDVTVQAQVLELLADLRDKLGLTMLFITHDLRIAAQVSDRIIVLQNGAIVEEGPTETIFAGPAQAYTRKLLGTIPGLNAGKHEGVADMPLGAGRLAI</sequence>
<dbReference type="NCBIfam" id="NF007739">
    <property type="entry name" value="PRK10419.1"/>
    <property type="match status" value="2"/>
</dbReference>
<dbReference type="Proteomes" id="UP000054911">
    <property type="component" value="Unassembled WGS sequence"/>
</dbReference>
<evidence type="ECO:0000256" key="6">
    <source>
        <dbReference type="ARBA" id="ARBA00022840"/>
    </source>
</evidence>
<dbReference type="AlphaFoldDB" id="A0A158DUE6"/>
<keyword evidence="6" id="KW-0067">ATP-binding</keyword>
<evidence type="ECO:0000256" key="3">
    <source>
        <dbReference type="ARBA" id="ARBA00022475"/>
    </source>
</evidence>
<proteinExistence type="inferred from homology"/>
<dbReference type="PANTHER" id="PTHR43776">
    <property type="entry name" value="TRANSPORT ATP-BINDING PROTEIN"/>
    <property type="match status" value="1"/>
</dbReference>
<dbReference type="EMBL" id="FCOE02000046">
    <property type="protein sequence ID" value="SAK97337.1"/>
    <property type="molecule type" value="Genomic_DNA"/>
</dbReference>
<dbReference type="STRING" id="1777141.AWB80_07345"/>
<feature type="domain" description="ABC transporter" evidence="7">
    <location>
        <begin position="2"/>
        <end position="254"/>
    </location>
</feature>
<reference evidence="8" key="1">
    <citation type="submission" date="2016-01" db="EMBL/GenBank/DDBJ databases">
        <authorList>
            <person name="Peeters C."/>
        </authorList>
    </citation>
    <scope>NUCLEOTIDE SEQUENCE [LARGE SCALE GENOMIC DNA]</scope>
    <source>
        <strain evidence="8">LMG 29323</strain>
    </source>
</reference>
<dbReference type="CDD" id="cd03257">
    <property type="entry name" value="ABC_NikE_OppD_transporters"/>
    <property type="match status" value="2"/>
</dbReference>
<dbReference type="GO" id="GO:0055085">
    <property type="term" value="P:transmembrane transport"/>
    <property type="evidence" value="ECO:0007669"/>
    <property type="project" value="UniProtKB-ARBA"/>
</dbReference>
<comment type="similarity">
    <text evidence="1">Belongs to the ABC transporter superfamily.</text>
</comment>
<dbReference type="RefSeq" id="WP_061179562.1">
    <property type="nucleotide sequence ID" value="NZ_FCOE02000046.1"/>
</dbReference>
<dbReference type="PROSITE" id="PS00211">
    <property type="entry name" value="ABC_TRANSPORTER_1"/>
    <property type="match status" value="2"/>
</dbReference>
<evidence type="ECO:0000256" key="5">
    <source>
        <dbReference type="ARBA" id="ARBA00022741"/>
    </source>
</evidence>
<dbReference type="Pfam" id="PF08352">
    <property type="entry name" value="oligo_HPY"/>
    <property type="match status" value="2"/>
</dbReference>